<evidence type="ECO:0000256" key="6">
    <source>
        <dbReference type="ARBA" id="ARBA00022692"/>
    </source>
</evidence>
<organism evidence="14 15">
    <name type="scientific">Candidatus Hydrogenisulfobacillus filiaventi</name>
    <dbReference type="NCBI Taxonomy" id="2707344"/>
    <lineage>
        <taxon>Bacteria</taxon>
        <taxon>Bacillati</taxon>
        <taxon>Bacillota</taxon>
        <taxon>Clostridia</taxon>
        <taxon>Eubacteriales</taxon>
        <taxon>Clostridiales Family XVII. Incertae Sedis</taxon>
        <taxon>Candidatus Hydrogenisulfobacillus</taxon>
    </lineage>
</organism>
<dbReference type="SUPFAM" id="SSF158472">
    <property type="entry name" value="HAMP domain-like"/>
    <property type="match status" value="1"/>
</dbReference>
<keyword evidence="10 11" id="KW-0472">Membrane</keyword>
<dbReference type="Pfam" id="PF00672">
    <property type="entry name" value="HAMP"/>
    <property type="match status" value="1"/>
</dbReference>
<dbReference type="Pfam" id="PF00512">
    <property type="entry name" value="HisKA"/>
    <property type="match status" value="1"/>
</dbReference>
<evidence type="ECO:0000313" key="14">
    <source>
        <dbReference type="EMBL" id="CAB1128223.1"/>
    </source>
</evidence>
<dbReference type="PROSITE" id="PS50109">
    <property type="entry name" value="HIS_KIN"/>
    <property type="match status" value="1"/>
</dbReference>
<evidence type="ECO:0000256" key="7">
    <source>
        <dbReference type="ARBA" id="ARBA00022777"/>
    </source>
</evidence>
<keyword evidence="7 14" id="KW-0418">Kinase</keyword>
<dbReference type="InterPro" id="IPR003660">
    <property type="entry name" value="HAMP_dom"/>
</dbReference>
<dbReference type="FunFam" id="3.30.565.10:FF:000006">
    <property type="entry name" value="Sensor histidine kinase WalK"/>
    <property type="match status" value="1"/>
</dbReference>
<keyword evidence="5" id="KW-0808">Transferase</keyword>
<feature type="transmembrane region" description="Helical" evidence="11">
    <location>
        <begin position="161"/>
        <end position="181"/>
    </location>
</feature>
<dbReference type="EC" id="2.7.13.3" evidence="3"/>
<evidence type="ECO:0000256" key="2">
    <source>
        <dbReference type="ARBA" id="ARBA00004370"/>
    </source>
</evidence>
<dbReference type="SUPFAM" id="SSF47384">
    <property type="entry name" value="Homodimeric domain of signal transducing histidine kinase"/>
    <property type="match status" value="1"/>
</dbReference>
<dbReference type="Gene3D" id="1.10.287.130">
    <property type="match status" value="1"/>
</dbReference>
<dbReference type="GO" id="GO:0005886">
    <property type="term" value="C:plasma membrane"/>
    <property type="evidence" value="ECO:0007669"/>
    <property type="project" value="TreeGrafter"/>
</dbReference>
<reference evidence="14 15" key="1">
    <citation type="submission" date="2020-02" db="EMBL/GenBank/DDBJ databases">
        <authorList>
            <person name="Hogendoorn C."/>
        </authorList>
    </citation>
    <scope>NUCLEOTIDE SEQUENCE [LARGE SCALE GENOMIC DNA]</scope>
    <source>
        <strain evidence="14">R501</strain>
    </source>
</reference>
<dbReference type="InterPro" id="IPR004358">
    <property type="entry name" value="Sig_transdc_His_kin-like_C"/>
</dbReference>
<dbReference type="SUPFAM" id="SSF55874">
    <property type="entry name" value="ATPase domain of HSP90 chaperone/DNA topoisomerase II/histidine kinase"/>
    <property type="match status" value="1"/>
</dbReference>
<dbReference type="GO" id="GO:0000155">
    <property type="term" value="F:phosphorelay sensor kinase activity"/>
    <property type="evidence" value="ECO:0007669"/>
    <property type="project" value="InterPro"/>
</dbReference>
<dbReference type="SMART" id="SM00387">
    <property type="entry name" value="HATPase_c"/>
    <property type="match status" value="1"/>
</dbReference>
<dbReference type="PRINTS" id="PR00344">
    <property type="entry name" value="BCTRLSENSOR"/>
</dbReference>
<dbReference type="CDD" id="cd00082">
    <property type="entry name" value="HisKA"/>
    <property type="match status" value="1"/>
</dbReference>
<comment type="catalytic activity">
    <reaction evidence="1">
        <text>ATP + protein L-histidine = ADP + protein N-phospho-L-histidine.</text>
        <dbReference type="EC" id="2.7.13.3"/>
    </reaction>
</comment>
<evidence type="ECO:0000259" key="12">
    <source>
        <dbReference type="PROSITE" id="PS50109"/>
    </source>
</evidence>
<dbReference type="PANTHER" id="PTHR45436">
    <property type="entry name" value="SENSOR HISTIDINE KINASE YKOH"/>
    <property type="match status" value="1"/>
</dbReference>
<accession>A0A6F8ZF14</accession>
<dbReference type="PANTHER" id="PTHR45436:SF5">
    <property type="entry name" value="SENSOR HISTIDINE KINASE TRCS"/>
    <property type="match status" value="1"/>
</dbReference>
<keyword evidence="9" id="KW-0902">Two-component regulatory system</keyword>
<feature type="domain" description="HAMP" evidence="13">
    <location>
        <begin position="182"/>
        <end position="235"/>
    </location>
</feature>
<evidence type="ECO:0000256" key="5">
    <source>
        <dbReference type="ARBA" id="ARBA00022679"/>
    </source>
</evidence>
<feature type="domain" description="Histidine kinase" evidence="12">
    <location>
        <begin position="250"/>
        <end position="465"/>
    </location>
</feature>
<dbReference type="Pfam" id="PF02518">
    <property type="entry name" value="HATPase_c"/>
    <property type="match status" value="1"/>
</dbReference>
<evidence type="ECO:0000256" key="3">
    <source>
        <dbReference type="ARBA" id="ARBA00012438"/>
    </source>
</evidence>
<dbReference type="SMART" id="SM00388">
    <property type="entry name" value="HisKA"/>
    <property type="match status" value="1"/>
</dbReference>
<dbReference type="KEGG" id="hfv:R50_0717"/>
<dbReference type="EMBL" id="LR778114">
    <property type="protein sequence ID" value="CAB1128223.1"/>
    <property type="molecule type" value="Genomic_DNA"/>
</dbReference>
<dbReference type="CDD" id="cd00075">
    <property type="entry name" value="HATPase"/>
    <property type="match status" value="1"/>
</dbReference>
<dbReference type="Gene3D" id="3.30.565.10">
    <property type="entry name" value="Histidine kinase-like ATPase, C-terminal domain"/>
    <property type="match status" value="1"/>
</dbReference>
<protein>
    <recommendedName>
        <fullName evidence="3">histidine kinase</fullName>
        <ecNumber evidence="3">2.7.13.3</ecNumber>
    </recommendedName>
</protein>
<dbReference type="Gene3D" id="6.10.340.10">
    <property type="match status" value="1"/>
</dbReference>
<dbReference type="InterPro" id="IPR036097">
    <property type="entry name" value="HisK_dim/P_sf"/>
</dbReference>
<dbReference type="Proteomes" id="UP000503399">
    <property type="component" value="Chromosome"/>
</dbReference>
<name>A0A6F8ZF14_9FIRM</name>
<dbReference type="InterPro" id="IPR003661">
    <property type="entry name" value="HisK_dim/P_dom"/>
</dbReference>
<dbReference type="AlphaFoldDB" id="A0A6F8ZF14"/>
<evidence type="ECO:0000259" key="13">
    <source>
        <dbReference type="PROSITE" id="PS50885"/>
    </source>
</evidence>
<gene>
    <name evidence="14" type="ORF">R50_0717</name>
</gene>
<evidence type="ECO:0000313" key="15">
    <source>
        <dbReference type="Proteomes" id="UP000503399"/>
    </source>
</evidence>
<dbReference type="InterPro" id="IPR003594">
    <property type="entry name" value="HATPase_dom"/>
</dbReference>
<keyword evidence="15" id="KW-1185">Reference proteome</keyword>
<evidence type="ECO:0000256" key="8">
    <source>
        <dbReference type="ARBA" id="ARBA00022989"/>
    </source>
</evidence>
<keyword evidence="8 11" id="KW-1133">Transmembrane helix</keyword>
<evidence type="ECO:0000256" key="1">
    <source>
        <dbReference type="ARBA" id="ARBA00000085"/>
    </source>
</evidence>
<dbReference type="FunFam" id="1.10.287.130:FF:000001">
    <property type="entry name" value="Two-component sensor histidine kinase"/>
    <property type="match status" value="1"/>
</dbReference>
<proteinExistence type="predicted"/>
<keyword evidence="6 11" id="KW-0812">Transmembrane</keyword>
<comment type="subcellular location">
    <subcellularLocation>
        <location evidence="2">Membrane</location>
    </subcellularLocation>
</comment>
<evidence type="ECO:0000256" key="4">
    <source>
        <dbReference type="ARBA" id="ARBA00022553"/>
    </source>
</evidence>
<keyword evidence="4" id="KW-0597">Phosphoprotein</keyword>
<feature type="transmembrane region" description="Helical" evidence="11">
    <location>
        <begin position="20"/>
        <end position="42"/>
    </location>
</feature>
<dbReference type="PROSITE" id="PS50885">
    <property type="entry name" value="HAMP"/>
    <property type="match status" value="1"/>
</dbReference>
<evidence type="ECO:0000256" key="9">
    <source>
        <dbReference type="ARBA" id="ARBA00023012"/>
    </source>
</evidence>
<dbReference type="InterPro" id="IPR050428">
    <property type="entry name" value="TCS_sensor_his_kinase"/>
</dbReference>
<evidence type="ECO:0000256" key="11">
    <source>
        <dbReference type="SAM" id="Phobius"/>
    </source>
</evidence>
<dbReference type="SMART" id="SM00304">
    <property type="entry name" value="HAMP"/>
    <property type="match status" value="1"/>
</dbReference>
<dbReference type="CDD" id="cd06225">
    <property type="entry name" value="HAMP"/>
    <property type="match status" value="1"/>
</dbReference>
<dbReference type="InterPro" id="IPR036890">
    <property type="entry name" value="HATPase_C_sf"/>
</dbReference>
<dbReference type="InterPro" id="IPR005467">
    <property type="entry name" value="His_kinase_dom"/>
</dbReference>
<sequence length="476" mass="50547">MSTVAPAPPSLRRTLVLRQTILLTLLLVMIGATQFVVLRSVLLHTTAASLRSEVAVLEPIIHHSLTRNRPAGFSALAAILLERLHAPGVEVIIANRYGMLMASSSTVPQGLPPPAPTGYALWQGRVVVSAALGPPRHPLGTLWLLTGAGPLWTILRRDMEVYGLLSLLALTATAVMGLISVNRSLAPLQRMLKATSRIAAGNYGTTADLAGAPEELARLGEAINTMSRAVADAFAGERASQEQMRRFLADASHELRTPLTAIRGFLSLLDAGELDAAESATALAAMRQQTARMQRLVESLLTLSRLDASPETQVHPQALDLAAWLAGLAPTLTGLYGEGRVAVQAQPVTVWADPERMQEVLFNLLDNAHRYTPPGQPITVTAAREGNQGVLTVADRGPGIREADLPHLFERFYRGDRGRSRHQGGAGLGLAIVRASVEAQKGTVSAANRSDGPGALFRVVLPLAAPHAVTASAARS</sequence>
<evidence type="ECO:0000256" key="10">
    <source>
        <dbReference type="ARBA" id="ARBA00023136"/>
    </source>
</evidence>